<feature type="region of interest" description="Disordered" evidence="1">
    <location>
        <begin position="128"/>
        <end position="151"/>
    </location>
</feature>
<evidence type="ECO:0000256" key="2">
    <source>
        <dbReference type="SAM" id="Phobius"/>
    </source>
</evidence>
<reference evidence="3" key="1">
    <citation type="submission" date="2020-02" db="EMBL/GenBank/DDBJ databases">
        <authorList>
            <person name="Meier V. D."/>
        </authorList>
    </citation>
    <scope>NUCLEOTIDE SEQUENCE</scope>
    <source>
        <strain evidence="3">AVDCRST_MAG37</strain>
    </source>
</reference>
<accession>A0A6J4QVI3</accession>
<organism evidence="3">
    <name type="scientific">uncultured Rubrobacteraceae bacterium</name>
    <dbReference type="NCBI Taxonomy" id="349277"/>
    <lineage>
        <taxon>Bacteria</taxon>
        <taxon>Bacillati</taxon>
        <taxon>Actinomycetota</taxon>
        <taxon>Rubrobacteria</taxon>
        <taxon>Rubrobacterales</taxon>
        <taxon>Rubrobacteraceae</taxon>
        <taxon>environmental samples</taxon>
    </lineage>
</organism>
<keyword evidence="2" id="KW-1133">Transmembrane helix</keyword>
<feature type="compositionally biased region" description="Polar residues" evidence="1">
    <location>
        <begin position="23"/>
        <end position="46"/>
    </location>
</feature>
<evidence type="ECO:0000256" key="1">
    <source>
        <dbReference type="SAM" id="MobiDB-lite"/>
    </source>
</evidence>
<sequence>MRHSIYTADAMTGRDTSPRAPRASNSRMPESSSRANGTSAGNGSDSSEARPKAVPGRAITLKQLEKSWLPRLVTMLTQHIKHRARNLRSRAVESGSWLELRFFHQCATILLGKGVMERRVMRNFFTRRRSSSGRSRTVHSGTSRGGMRRSSSRGTVEMALGALVVVALVLVLLRLVGLI</sequence>
<feature type="region of interest" description="Disordered" evidence="1">
    <location>
        <begin position="1"/>
        <end position="56"/>
    </location>
</feature>
<keyword evidence="2" id="KW-0472">Membrane</keyword>
<evidence type="ECO:0000313" key="3">
    <source>
        <dbReference type="EMBL" id="CAA9456253.1"/>
    </source>
</evidence>
<gene>
    <name evidence="3" type="ORF">AVDCRST_MAG37-2963</name>
</gene>
<protein>
    <submittedName>
        <fullName evidence="3">Uncharacterized protein</fullName>
    </submittedName>
</protein>
<keyword evidence="2" id="KW-0812">Transmembrane</keyword>
<dbReference type="EMBL" id="CADCVD010000155">
    <property type="protein sequence ID" value="CAA9456253.1"/>
    <property type="molecule type" value="Genomic_DNA"/>
</dbReference>
<feature type="compositionally biased region" description="Low complexity" evidence="1">
    <location>
        <begin position="132"/>
        <end position="142"/>
    </location>
</feature>
<proteinExistence type="predicted"/>
<name>A0A6J4QVI3_9ACTN</name>
<dbReference type="AlphaFoldDB" id="A0A6J4QVI3"/>
<feature type="transmembrane region" description="Helical" evidence="2">
    <location>
        <begin position="156"/>
        <end position="176"/>
    </location>
</feature>